<gene>
    <name evidence="2" type="ORF">V1264_019990</name>
</gene>
<dbReference type="Proteomes" id="UP001374579">
    <property type="component" value="Unassembled WGS sequence"/>
</dbReference>
<reference evidence="2 3" key="1">
    <citation type="submission" date="2024-02" db="EMBL/GenBank/DDBJ databases">
        <title>Chromosome-scale genome assembly of the rough periwinkle Littorina saxatilis.</title>
        <authorList>
            <person name="De Jode A."/>
            <person name="Faria R."/>
            <person name="Formenti G."/>
            <person name="Sims Y."/>
            <person name="Smith T.P."/>
            <person name="Tracey A."/>
            <person name="Wood J.M.D."/>
            <person name="Zagrodzka Z.B."/>
            <person name="Johannesson K."/>
            <person name="Butlin R.K."/>
            <person name="Leder E.H."/>
        </authorList>
    </citation>
    <scope>NUCLEOTIDE SEQUENCE [LARGE SCALE GENOMIC DNA]</scope>
    <source>
        <strain evidence="2">Snail1</strain>
        <tissue evidence="2">Muscle</tissue>
    </source>
</reference>
<accession>A0AAN9GAW0</accession>
<feature type="region of interest" description="Disordered" evidence="1">
    <location>
        <begin position="118"/>
        <end position="138"/>
    </location>
</feature>
<keyword evidence="3" id="KW-1185">Reference proteome</keyword>
<sequence length="208" mass="24998">MTTQTTSLPRITPKATPTPRSISAGGGKYGPYPPAYLSTTWDHMKIPERVNPIAPPPPKKRINMSWETTDQHWHNDKRRIIMQQREHNRYHSAWSKAFYGSPADQEAYRRHFRQTLKQQMADQDQHKQQNLKDKVRESETAVEYDRQCRSQDFNSFVKKYTYLKQFRDDNKNYMEDKWQQRRVDRHEENKTDREVLRFNPINWSGTLK</sequence>
<evidence type="ECO:0000313" key="3">
    <source>
        <dbReference type="Proteomes" id="UP001374579"/>
    </source>
</evidence>
<comment type="caution">
    <text evidence="2">The sequence shown here is derived from an EMBL/GenBank/DDBJ whole genome shotgun (WGS) entry which is preliminary data.</text>
</comment>
<protein>
    <submittedName>
        <fullName evidence="2">Uncharacterized protein</fullName>
    </submittedName>
</protein>
<feature type="compositionally biased region" description="Basic and acidic residues" evidence="1">
    <location>
        <begin position="123"/>
        <end position="138"/>
    </location>
</feature>
<proteinExistence type="predicted"/>
<evidence type="ECO:0000313" key="2">
    <source>
        <dbReference type="EMBL" id="KAK7101641.1"/>
    </source>
</evidence>
<feature type="region of interest" description="Disordered" evidence="1">
    <location>
        <begin position="1"/>
        <end position="30"/>
    </location>
</feature>
<dbReference type="AlphaFoldDB" id="A0AAN9GAW0"/>
<dbReference type="EMBL" id="JBAMIC010000010">
    <property type="protein sequence ID" value="KAK7101641.1"/>
    <property type="molecule type" value="Genomic_DNA"/>
</dbReference>
<name>A0AAN9GAW0_9CAEN</name>
<evidence type="ECO:0000256" key="1">
    <source>
        <dbReference type="SAM" id="MobiDB-lite"/>
    </source>
</evidence>
<organism evidence="2 3">
    <name type="scientific">Littorina saxatilis</name>
    <dbReference type="NCBI Taxonomy" id="31220"/>
    <lineage>
        <taxon>Eukaryota</taxon>
        <taxon>Metazoa</taxon>
        <taxon>Spiralia</taxon>
        <taxon>Lophotrochozoa</taxon>
        <taxon>Mollusca</taxon>
        <taxon>Gastropoda</taxon>
        <taxon>Caenogastropoda</taxon>
        <taxon>Littorinimorpha</taxon>
        <taxon>Littorinoidea</taxon>
        <taxon>Littorinidae</taxon>
        <taxon>Littorina</taxon>
    </lineage>
</organism>